<evidence type="ECO:0000313" key="2">
    <source>
        <dbReference type="Proteomes" id="UP000011135"/>
    </source>
</evidence>
<protein>
    <submittedName>
        <fullName evidence="1">Uncharacterized protein</fullName>
    </submittedName>
</protein>
<keyword evidence="2" id="KW-1185">Reference proteome</keyword>
<gene>
    <name evidence="1" type="ORF">C900_02425</name>
</gene>
<reference evidence="1 2" key="1">
    <citation type="submission" date="2012-12" db="EMBL/GenBank/DDBJ databases">
        <title>Genome assembly of Fulvivirga imtechensis AK7.</title>
        <authorList>
            <person name="Nupur N."/>
            <person name="Khatri I."/>
            <person name="Kumar R."/>
            <person name="Subramanian S."/>
            <person name="Pinnaka A."/>
        </authorList>
    </citation>
    <scope>NUCLEOTIDE SEQUENCE [LARGE SCALE GENOMIC DNA]</scope>
    <source>
        <strain evidence="1 2">AK7</strain>
    </source>
</reference>
<dbReference type="AlphaFoldDB" id="L8JWM8"/>
<evidence type="ECO:0000313" key="1">
    <source>
        <dbReference type="EMBL" id="ELR71617.1"/>
    </source>
</evidence>
<proteinExistence type="predicted"/>
<organism evidence="1 2">
    <name type="scientific">Fulvivirga imtechensis AK7</name>
    <dbReference type="NCBI Taxonomy" id="1237149"/>
    <lineage>
        <taxon>Bacteria</taxon>
        <taxon>Pseudomonadati</taxon>
        <taxon>Bacteroidota</taxon>
        <taxon>Cytophagia</taxon>
        <taxon>Cytophagales</taxon>
        <taxon>Fulvivirgaceae</taxon>
        <taxon>Fulvivirga</taxon>
    </lineage>
</organism>
<accession>L8JWM8</accession>
<name>L8JWM8_9BACT</name>
<sequence>MVAFLTGRAQVDDSSARTTYNLWKAEQRKVIYLHMQLTETERMAFWPVYDDYQQAIEDLEVEYLQIMELQTGYVGELKESDKVMLYDALLENDCVLAKVRRSHYKKMRSALSASRATEFMRLDHALRTLFRLEIQKNTPVLEISESMVSQFNRITSIH</sequence>
<dbReference type="STRING" id="1237149.C900_02425"/>
<comment type="caution">
    <text evidence="1">The sequence shown here is derived from an EMBL/GenBank/DDBJ whole genome shotgun (WGS) entry which is preliminary data.</text>
</comment>
<dbReference type="EMBL" id="AMZN01000036">
    <property type="protein sequence ID" value="ELR71617.1"/>
    <property type="molecule type" value="Genomic_DNA"/>
</dbReference>
<dbReference type="Proteomes" id="UP000011135">
    <property type="component" value="Unassembled WGS sequence"/>
</dbReference>